<dbReference type="InterPro" id="IPR029044">
    <property type="entry name" value="Nucleotide-diphossugar_trans"/>
</dbReference>
<dbReference type="Proteomes" id="UP000006701">
    <property type="component" value="Unassembled WGS sequence"/>
</dbReference>
<keyword evidence="4 7" id="KW-0812">Transmembrane</keyword>
<dbReference type="AlphaFoldDB" id="A1C8X9"/>
<evidence type="ECO:0000313" key="8">
    <source>
        <dbReference type="EMBL" id="EAW13766.1"/>
    </source>
</evidence>
<feature type="transmembrane region" description="Helical" evidence="7">
    <location>
        <begin position="472"/>
        <end position="495"/>
    </location>
</feature>
<evidence type="ECO:0000256" key="2">
    <source>
        <dbReference type="ARBA" id="ARBA00022676"/>
    </source>
</evidence>
<dbReference type="eggNOG" id="ENOG502QR7J">
    <property type="taxonomic scope" value="Eukaryota"/>
</dbReference>
<feature type="transmembrane region" description="Helical" evidence="7">
    <location>
        <begin position="428"/>
        <end position="452"/>
    </location>
</feature>
<name>A1C8X9_ASPCL</name>
<dbReference type="GeneID" id="4707225"/>
<keyword evidence="3 8" id="KW-0808">Transferase</keyword>
<reference evidence="8 9" key="1">
    <citation type="journal article" date="2008" name="PLoS Genet.">
        <title>Genomic islands in the pathogenic filamentous fungus Aspergillus fumigatus.</title>
        <authorList>
            <person name="Fedorova N.D."/>
            <person name="Khaldi N."/>
            <person name="Joardar V.S."/>
            <person name="Maiti R."/>
            <person name="Amedeo P."/>
            <person name="Anderson M.J."/>
            <person name="Crabtree J."/>
            <person name="Silva J.C."/>
            <person name="Badger J.H."/>
            <person name="Albarraq A."/>
            <person name="Angiuoli S."/>
            <person name="Bussey H."/>
            <person name="Bowyer P."/>
            <person name="Cotty P.J."/>
            <person name="Dyer P.S."/>
            <person name="Egan A."/>
            <person name="Galens K."/>
            <person name="Fraser-Liggett C.M."/>
            <person name="Haas B.J."/>
            <person name="Inman J.M."/>
            <person name="Kent R."/>
            <person name="Lemieux S."/>
            <person name="Malavazi I."/>
            <person name="Orvis J."/>
            <person name="Roemer T."/>
            <person name="Ronning C.M."/>
            <person name="Sundaram J.P."/>
            <person name="Sutton G."/>
            <person name="Turner G."/>
            <person name="Venter J.C."/>
            <person name="White O.R."/>
            <person name="Whitty B.R."/>
            <person name="Youngman P."/>
            <person name="Wolfe K.H."/>
            <person name="Goldman G.H."/>
            <person name="Wortman J.R."/>
            <person name="Jiang B."/>
            <person name="Denning D.W."/>
            <person name="Nierman W.C."/>
        </authorList>
    </citation>
    <scope>NUCLEOTIDE SEQUENCE [LARGE SCALE GENOMIC DNA]</scope>
    <source>
        <strain evidence="9">ATCC 1007 / CBS 513.65 / DSM 816 / NCTC 3887 / NRRL 1</strain>
    </source>
</reference>
<gene>
    <name evidence="8" type="ORF">ACLA_044860</name>
</gene>
<dbReference type="GO" id="GO:0016020">
    <property type="term" value="C:membrane"/>
    <property type="evidence" value="ECO:0007669"/>
    <property type="project" value="UniProtKB-SubCell"/>
</dbReference>
<dbReference type="CDD" id="cd06421">
    <property type="entry name" value="CESA_CelA_like"/>
    <property type="match status" value="1"/>
</dbReference>
<keyword evidence="6 7" id="KW-0472">Membrane</keyword>
<proteinExistence type="predicted"/>
<dbReference type="Pfam" id="PF13641">
    <property type="entry name" value="Glyco_tranf_2_3"/>
    <property type="match status" value="1"/>
</dbReference>
<evidence type="ECO:0000256" key="3">
    <source>
        <dbReference type="ARBA" id="ARBA00022679"/>
    </source>
</evidence>
<evidence type="ECO:0000256" key="1">
    <source>
        <dbReference type="ARBA" id="ARBA00004141"/>
    </source>
</evidence>
<organism evidence="8 9">
    <name type="scientific">Aspergillus clavatus (strain ATCC 1007 / CBS 513.65 / DSM 816 / NCTC 3887 / NRRL 1 / QM 1276 / 107)</name>
    <dbReference type="NCBI Taxonomy" id="344612"/>
    <lineage>
        <taxon>Eukaryota</taxon>
        <taxon>Fungi</taxon>
        <taxon>Dikarya</taxon>
        <taxon>Ascomycota</taxon>
        <taxon>Pezizomycotina</taxon>
        <taxon>Eurotiomycetes</taxon>
        <taxon>Eurotiomycetidae</taxon>
        <taxon>Eurotiales</taxon>
        <taxon>Aspergillaceae</taxon>
        <taxon>Aspergillus</taxon>
        <taxon>Aspergillus subgen. Fumigati</taxon>
    </lineage>
</organism>
<feature type="transmembrane region" description="Helical" evidence="7">
    <location>
        <begin position="536"/>
        <end position="555"/>
    </location>
</feature>
<protein>
    <submittedName>
        <fullName evidence="8">Glycosyl transferase, group 2 family protein</fullName>
    </submittedName>
</protein>
<dbReference type="PANTHER" id="PTHR43867">
    <property type="entry name" value="CELLULOSE SYNTHASE CATALYTIC SUBUNIT A [UDP-FORMING]"/>
    <property type="match status" value="1"/>
</dbReference>
<dbReference type="InterPro" id="IPR050321">
    <property type="entry name" value="Glycosyltr_2/OpgH_subfam"/>
</dbReference>
<dbReference type="SUPFAM" id="SSF53448">
    <property type="entry name" value="Nucleotide-diphospho-sugar transferases"/>
    <property type="match status" value="1"/>
</dbReference>
<dbReference type="GO" id="GO:0016757">
    <property type="term" value="F:glycosyltransferase activity"/>
    <property type="evidence" value="ECO:0007669"/>
    <property type="project" value="UniProtKB-KW"/>
</dbReference>
<dbReference type="HOGENOM" id="CLU_016061_2_0_1"/>
<sequence>MWLMLLVEYLFARLPYHDQFLTVAAGTTSNNRPRGRLRLHGDDDLPRVDVLVPCCGEPVEVVMDTIRAACTMDYPVTQFRVLLLDDGASTVLQSAVTDARSQWPHLSYHSRGKQSGRVFAKAGNLNYALFSVQNDDPPQFCAVLDADCMPTADYLRATLPHLLRDPQAALLTTRQYYYNLPTGDPLQQSRVHFYTCHNAELDRMGSALDAGSGAIFRREIVVDLGGYPTFSFSEDWQLSLILRGLGHRIIQVLEPLQLGLVPSSLDGHISQRNRWQIGHSQQPSVLFPSANQSIPKHLQWSITLGGLSIVFGLLGYVVGFAAVPVLLISRRVIPTTSPFFVKVQVFSAVLYLSLTWIHALIQSAHAGFRIPPFAHLENSWLSGAHVWAIIRFHLFSSKPKGSFVTGSSDNSWNRTTSLPFYHKLRRDLLYNGVLLNLILFCAILGLFGWSTYAVAPLAAAQRVPIELLATVAWPPLLHIGYLVLSNLWVPIRCFLDPPKYPERKSRMALTDSGIFFPCSTVKMQLFHHKYPPLGPYNCYAMVPIVLIGIFVAAYVL</sequence>
<evidence type="ECO:0000256" key="7">
    <source>
        <dbReference type="SAM" id="Phobius"/>
    </source>
</evidence>
<evidence type="ECO:0000256" key="5">
    <source>
        <dbReference type="ARBA" id="ARBA00022989"/>
    </source>
</evidence>
<keyword evidence="5 7" id="KW-1133">Transmembrane helix</keyword>
<dbReference type="OMA" id="RNRWHIG"/>
<dbReference type="KEGG" id="act:ACLA_044860"/>
<comment type="subcellular location">
    <subcellularLocation>
        <location evidence="1">Membrane</location>
        <topology evidence="1">Multi-pass membrane protein</topology>
    </subcellularLocation>
</comment>
<dbReference type="EMBL" id="DS027046">
    <property type="protein sequence ID" value="EAW13766.1"/>
    <property type="molecule type" value="Genomic_DNA"/>
</dbReference>
<dbReference type="Gene3D" id="3.90.550.10">
    <property type="entry name" value="Spore Coat Polysaccharide Biosynthesis Protein SpsA, Chain A"/>
    <property type="match status" value="1"/>
</dbReference>
<evidence type="ECO:0000256" key="4">
    <source>
        <dbReference type="ARBA" id="ARBA00022692"/>
    </source>
</evidence>
<feature type="transmembrane region" description="Helical" evidence="7">
    <location>
        <begin position="339"/>
        <end position="359"/>
    </location>
</feature>
<dbReference type="VEuPathDB" id="FungiDB:ACLA_044860"/>
<keyword evidence="9" id="KW-1185">Reference proteome</keyword>
<dbReference type="RefSeq" id="XP_001275192.1">
    <property type="nucleotide sequence ID" value="XM_001275191.1"/>
</dbReference>
<accession>A1C8X9</accession>
<evidence type="ECO:0000313" key="9">
    <source>
        <dbReference type="Proteomes" id="UP000006701"/>
    </source>
</evidence>
<feature type="transmembrane region" description="Helical" evidence="7">
    <location>
        <begin position="300"/>
        <end position="327"/>
    </location>
</feature>
<keyword evidence="2" id="KW-0328">Glycosyltransferase</keyword>
<evidence type="ECO:0000256" key="6">
    <source>
        <dbReference type="ARBA" id="ARBA00023136"/>
    </source>
</evidence>
<dbReference type="PANTHER" id="PTHR43867:SF7">
    <property type="entry name" value="CELLULOSE SYNTHASE (EUROFUNG)"/>
    <property type="match status" value="1"/>
</dbReference>
<dbReference type="OrthoDB" id="72851at2759"/>